<evidence type="ECO:0000313" key="1">
    <source>
        <dbReference type="EMBL" id="MBP1854699.1"/>
    </source>
</evidence>
<sequence>MKYRIGFITTDYYINDWFYKTIDKISDKCEVDLIVVDNFDSYTKLINIYNENVKKYDAFVFSGVITYSMIKESIEYIAVPMDYLRLGDRDFYKYIFKELIEDRSLDISKMFMDFLRMDNNYYDIYSLIDHEKCPYTIRDFNIDQPVRDFKILNDTLLDIHLDLWKNNKINLSITRNYILSNILNDLGYKCVYMSPSSESILNTFSNVLNKLEFDRLDKNKLATGIITIDSTEYSDEKFVFDNDEILARLCSLVSDLLVKNGYYNIQVIKSSMKIEIHTTKDTLYKLTNGYRDFFIDDVLNNIRYNINIGWGIGNTKTHSESNARNANIKSAELGGNCTYIIDDTNQLIGPLYSENKIINAADSLIVDKLTSYIPLSSANISKIMSVIDERGTNEITAKILSDYLNVTLRTANRILNVLHESGVATLANSNVSKKHRGRPEKVYQINFSRILNKMSN</sequence>
<name>A0ABS4E9S5_9FIRM</name>
<dbReference type="EMBL" id="JAGGJX010000001">
    <property type="protein sequence ID" value="MBP1854699.1"/>
    <property type="molecule type" value="Genomic_DNA"/>
</dbReference>
<reference evidence="1 2" key="1">
    <citation type="submission" date="2021-03" db="EMBL/GenBank/DDBJ databases">
        <title>Genomic Encyclopedia of Type Strains, Phase IV (KMG-IV): sequencing the most valuable type-strain genomes for metagenomic binning, comparative biology and taxonomic classification.</title>
        <authorList>
            <person name="Goeker M."/>
        </authorList>
    </citation>
    <scope>NUCLEOTIDE SEQUENCE [LARGE SCALE GENOMIC DNA]</scope>
    <source>
        <strain evidence="1 2">DSM 1289</strain>
    </source>
</reference>
<dbReference type="Proteomes" id="UP000767291">
    <property type="component" value="Unassembled WGS sequence"/>
</dbReference>
<accession>A0ABS4E9S5</accession>
<comment type="caution">
    <text evidence="1">The sequence shown here is derived from an EMBL/GenBank/DDBJ whole genome shotgun (WGS) entry which is preliminary data.</text>
</comment>
<protein>
    <submittedName>
        <fullName evidence="1">Transcriptional regulator</fullName>
    </submittedName>
</protein>
<keyword evidence="2" id="KW-1185">Reference proteome</keyword>
<organism evidence="1 2">
    <name type="scientific">Metaclostridioides mangenotii</name>
    <dbReference type="NCBI Taxonomy" id="1540"/>
    <lineage>
        <taxon>Bacteria</taxon>
        <taxon>Bacillati</taxon>
        <taxon>Bacillota</taxon>
        <taxon>Clostridia</taxon>
        <taxon>Peptostreptococcales</taxon>
        <taxon>Peptostreptococcaceae</taxon>
        <taxon>Metaclostridioides</taxon>
    </lineage>
</organism>
<proteinExistence type="predicted"/>
<evidence type="ECO:0000313" key="2">
    <source>
        <dbReference type="Proteomes" id="UP000767291"/>
    </source>
</evidence>
<gene>
    <name evidence="1" type="ORF">J2Z43_001089</name>
</gene>
<dbReference type="RefSeq" id="WP_209456171.1">
    <property type="nucleotide sequence ID" value="NZ_BAAACS010000013.1"/>
</dbReference>